<dbReference type="InterPro" id="IPR027275">
    <property type="entry name" value="PRC-brl_dom"/>
</dbReference>
<dbReference type="InterPro" id="IPR019060">
    <property type="entry name" value="DUF2382"/>
</dbReference>
<feature type="region of interest" description="Disordered" evidence="1">
    <location>
        <begin position="106"/>
        <end position="134"/>
    </location>
</feature>
<feature type="domain" description="DUF2382" evidence="3">
    <location>
        <begin position="136"/>
        <end position="185"/>
    </location>
</feature>
<dbReference type="Gene3D" id="3.90.50.10">
    <property type="entry name" value="Photosynthetic Reaction Center, subunit H, domain 2"/>
    <property type="match status" value="1"/>
</dbReference>
<accession>A0A6J4RDZ3</accession>
<name>A0A6J4RDZ3_9ACTN</name>
<feature type="domain" description="PRC-barrel" evidence="2">
    <location>
        <begin position="11"/>
        <end position="77"/>
    </location>
</feature>
<dbReference type="SUPFAM" id="SSF50346">
    <property type="entry name" value="PRC-barrel domain"/>
    <property type="match status" value="1"/>
</dbReference>
<dbReference type="Pfam" id="PF09557">
    <property type="entry name" value="DUF2382"/>
    <property type="match status" value="1"/>
</dbReference>
<dbReference type="EMBL" id="CADCVJ010000082">
    <property type="protein sequence ID" value="CAA9470158.1"/>
    <property type="molecule type" value="Genomic_DNA"/>
</dbReference>
<evidence type="ECO:0000259" key="3">
    <source>
        <dbReference type="Pfam" id="PF09557"/>
    </source>
</evidence>
<feature type="region of interest" description="Disordered" evidence="1">
    <location>
        <begin position="174"/>
        <end position="206"/>
    </location>
</feature>
<dbReference type="AlphaFoldDB" id="A0A6J4RDZ3"/>
<protein>
    <recommendedName>
        <fullName evidence="5">DUF2382 domain-containing protein</fullName>
    </recommendedName>
</protein>
<dbReference type="InterPro" id="IPR011033">
    <property type="entry name" value="PRC_barrel-like_sf"/>
</dbReference>
<evidence type="ECO:0000256" key="1">
    <source>
        <dbReference type="SAM" id="MobiDB-lite"/>
    </source>
</evidence>
<evidence type="ECO:0008006" key="5">
    <source>
        <dbReference type="Google" id="ProtNLM"/>
    </source>
</evidence>
<gene>
    <name evidence="4" type="ORF">AVDCRST_MAG38-1235</name>
</gene>
<evidence type="ECO:0000259" key="2">
    <source>
        <dbReference type="Pfam" id="PF05239"/>
    </source>
</evidence>
<feature type="compositionally biased region" description="Basic and acidic residues" evidence="1">
    <location>
        <begin position="174"/>
        <end position="184"/>
    </location>
</feature>
<dbReference type="Pfam" id="PF05239">
    <property type="entry name" value="PRC"/>
    <property type="match status" value="1"/>
</dbReference>
<dbReference type="GO" id="GO:0030077">
    <property type="term" value="C:plasma membrane light-harvesting complex"/>
    <property type="evidence" value="ECO:0007669"/>
    <property type="project" value="InterPro"/>
</dbReference>
<sequence length="206" mass="22917">MSEFDIDTALKLRGSTVRDRDGEKVGTVGDVFLDSRTDRPAWVGVKTGLLGSKQSYVSLSTARVSGDELQLPYDKDLVRSAPHVEPDVALTAEEEQELYRHYGEPYHADETPDAELQGETATPTAGPDLQTAPNEMIRSEEEVRLGHSERRPVERVRIKKVTVTENQTQVVPVRREVIQLEHEPPPSGHIESVEDLPEGTSPAEQR</sequence>
<evidence type="ECO:0000313" key="4">
    <source>
        <dbReference type="EMBL" id="CAA9470158.1"/>
    </source>
</evidence>
<proteinExistence type="predicted"/>
<dbReference type="InterPro" id="IPR014747">
    <property type="entry name" value="Bac_photo_RC_H_C"/>
</dbReference>
<reference evidence="4" key="1">
    <citation type="submission" date="2020-02" db="EMBL/GenBank/DDBJ databases">
        <authorList>
            <person name="Meier V. D."/>
        </authorList>
    </citation>
    <scope>NUCLEOTIDE SEQUENCE</scope>
    <source>
        <strain evidence="4">AVDCRST_MAG38</strain>
    </source>
</reference>
<organism evidence="4">
    <name type="scientific">uncultured Solirubrobacteraceae bacterium</name>
    <dbReference type="NCBI Taxonomy" id="1162706"/>
    <lineage>
        <taxon>Bacteria</taxon>
        <taxon>Bacillati</taxon>
        <taxon>Actinomycetota</taxon>
        <taxon>Thermoleophilia</taxon>
        <taxon>Solirubrobacterales</taxon>
        <taxon>Solirubrobacteraceae</taxon>
        <taxon>environmental samples</taxon>
    </lineage>
</organism>
<dbReference type="GO" id="GO:0019684">
    <property type="term" value="P:photosynthesis, light reaction"/>
    <property type="evidence" value="ECO:0007669"/>
    <property type="project" value="InterPro"/>
</dbReference>